<reference evidence="1 2" key="1">
    <citation type="submission" date="2019-12" db="EMBL/GenBank/DDBJ databases">
        <title>Functional and genomic insights into the Sphingobium yanoikuyae YC-JY1, a bacterium efficiently degrading bisphenol A.</title>
        <authorList>
            <person name="Jia Y."/>
            <person name="Li X."/>
            <person name="Wang J."/>
            <person name="Eltoukhy A."/>
            <person name="Lamraoui I."/>
            <person name="Yan Y."/>
        </authorList>
    </citation>
    <scope>NUCLEOTIDE SEQUENCE [LARGE SCALE GENOMIC DNA]</scope>
    <source>
        <strain evidence="1 2">YC-JY1</strain>
    </source>
</reference>
<name>A0A6P1GQE3_SPHYA</name>
<accession>A0A6P1GQE3</accession>
<gene>
    <name evidence="1" type="ORF">GS397_22770</name>
</gene>
<dbReference type="AlphaFoldDB" id="A0A6P1GQE3"/>
<dbReference type="EMBL" id="CP047218">
    <property type="protein sequence ID" value="QHD70523.1"/>
    <property type="molecule type" value="Genomic_DNA"/>
</dbReference>
<protein>
    <submittedName>
        <fullName evidence="1">DUF1289 domain-containing protein</fullName>
    </submittedName>
</protein>
<organism evidence="1 2">
    <name type="scientific">Sphingobium yanoikuyae</name>
    <name type="common">Sphingomonas yanoikuyae</name>
    <dbReference type="NCBI Taxonomy" id="13690"/>
    <lineage>
        <taxon>Bacteria</taxon>
        <taxon>Pseudomonadati</taxon>
        <taxon>Pseudomonadota</taxon>
        <taxon>Alphaproteobacteria</taxon>
        <taxon>Sphingomonadales</taxon>
        <taxon>Sphingomonadaceae</taxon>
        <taxon>Sphingobium</taxon>
    </lineage>
</organism>
<sequence>MKDPCISVCEFDGRTGWCVGCGRTIPEIRTWRKLQPQGRGAIERELPRRMRKLADRHKT</sequence>
<evidence type="ECO:0000313" key="2">
    <source>
        <dbReference type="Proteomes" id="UP000464086"/>
    </source>
</evidence>
<dbReference type="InterPro" id="IPR010710">
    <property type="entry name" value="DUF1289"/>
</dbReference>
<dbReference type="Pfam" id="PF06945">
    <property type="entry name" value="DUF1289"/>
    <property type="match status" value="1"/>
</dbReference>
<dbReference type="Proteomes" id="UP000464086">
    <property type="component" value="Chromosome"/>
</dbReference>
<evidence type="ECO:0000313" key="1">
    <source>
        <dbReference type="EMBL" id="QHD70523.1"/>
    </source>
</evidence>
<proteinExistence type="predicted"/>